<name>A0A9P6FUA7_9FUNG</name>
<feature type="region of interest" description="Disordered" evidence="1">
    <location>
        <begin position="1"/>
        <end position="23"/>
    </location>
</feature>
<proteinExistence type="predicted"/>
<dbReference type="SUPFAM" id="SSF53474">
    <property type="entry name" value="alpha/beta-Hydrolases"/>
    <property type="match status" value="1"/>
</dbReference>
<dbReference type="PROSITE" id="PS51257">
    <property type="entry name" value="PROKAR_LIPOPROTEIN"/>
    <property type="match status" value="1"/>
</dbReference>
<keyword evidence="3" id="KW-1185">Reference proteome</keyword>
<dbReference type="PANTHER" id="PTHR42103">
    <property type="entry name" value="ALPHA/BETA-HYDROLASES SUPERFAMILY PROTEIN"/>
    <property type="match status" value="1"/>
</dbReference>
<feature type="compositionally biased region" description="Polar residues" evidence="1">
    <location>
        <begin position="183"/>
        <end position="205"/>
    </location>
</feature>
<evidence type="ECO:0000313" key="3">
    <source>
        <dbReference type="Proteomes" id="UP000780801"/>
    </source>
</evidence>
<comment type="caution">
    <text evidence="2">The sequence shown here is derived from an EMBL/GenBank/DDBJ whole genome shotgun (WGS) entry which is preliminary data.</text>
</comment>
<protein>
    <recommendedName>
        <fullName evidence="4">Alpha/beta hydrolase family protein</fullName>
    </recommendedName>
</protein>
<dbReference type="Gene3D" id="3.40.50.1820">
    <property type="entry name" value="alpha/beta hydrolase"/>
    <property type="match status" value="1"/>
</dbReference>
<evidence type="ECO:0000313" key="2">
    <source>
        <dbReference type="EMBL" id="KAF9581973.1"/>
    </source>
</evidence>
<dbReference type="PANTHER" id="PTHR42103:SF2">
    <property type="entry name" value="AB HYDROLASE-1 DOMAIN-CONTAINING PROTEIN"/>
    <property type="match status" value="1"/>
</dbReference>
<evidence type="ECO:0000256" key="1">
    <source>
        <dbReference type="SAM" id="MobiDB-lite"/>
    </source>
</evidence>
<dbReference type="InterPro" id="IPR029058">
    <property type="entry name" value="AB_hydrolase_fold"/>
</dbReference>
<feature type="region of interest" description="Disordered" evidence="1">
    <location>
        <begin position="179"/>
        <end position="207"/>
    </location>
</feature>
<sequence length="296" mass="32757">MQRASFKTTDSPAGSQHPEQGPTSTQATLLSCVICAFNFRGCGKSKGRTSWTGEAEREDYQTVIDFLQSGSRSGTFQRKDGEEVGAAGPQKKSSQPTWNRKVFDEMGHEIDLPRLPFISRFILCGFSYGGLVASTISPPLRNPSDPTSRPLPTTYILVSYPAGVAWFLTTGNQGSFHRRAKSILQSESTESPAQEVETSSSSGKTNARKRPVEAYFITGSQDQFTSPNSLLSWLKSNAKLSPPKKLDTSSSWTVTRPDGAIQLDVLHNVDHFWLDHEDELLSRLQAWWKKSHPTNL</sequence>
<evidence type="ECO:0008006" key="4">
    <source>
        <dbReference type="Google" id="ProtNLM"/>
    </source>
</evidence>
<accession>A0A9P6FUA7</accession>
<gene>
    <name evidence="2" type="ORF">BGW38_000825</name>
</gene>
<dbReference type="AlphaFoldDB" id="A0A9P6FUA7"/>
<organism evidence="2 3">
    <name type="scientific">Lunasporangiospora selenospora</name>
    <dbReference type="NCBI Taxonomy" id="979761"/>
    <lineage>
        <taxon>Eukaryota</taxon>
        <taxon>Fungi</taxon>
        <taxon>Fungi incertae sedis</taxon>
        <taxon>Mucoromycota</taxon>
        <taxon>Mortierellomycotina</taxon>
        <taxon>Mortierellomycetes</taxon>
        <taxon>Mortierellales</taxon>
        <taxon>Mortierellaceae</taxon>
        <taxon>Lunasporangiospora</taxon>
    </lineage>
</organism>
<feature type="region of interest" description="Disordered" evidence="1">
    <location>
        <begin position="71"/>
        <end position="96"/>
    </location>
</feature>
<reference evidence="2" key="1">
    <citation type="journal article" date="2020" name="Fungal Divers.">
        <title>Resolving the Mortierellaceae phylogeny through synthesis of multi-gene phylogenetics and phylogenomics.</title>
        <authorList>
            <person name="Vandepol N."/>
            <person name="Liber J."/>
            <person name="Desiro A."/>
            <person name="Na H."/>
            <person name="Kennedy M."/>
            <person name="Barry K."/>
            <person name="Grigoriev I.V."/>
            <person name="Miller A.N."/>
            <person name="O'Donnell K."/>
            <person name="Stajich J.E."/>
            <person name="Bonito G."/>
        </authorList>
    </citation>
    <scope>NUCLEOTIDE SEQUENCE</scope>
    <source>
        <strain evidence="2">KOD1015</strain>
    </source>
</reference>
<dbReference type="OrthoDB" id="10260961at2759"/>
<dbReference type="Proteomes" id="UP000780801">
    <property type="component" value="Unassembled WGS sequence"/>
</dbReference>
<dbReference type="EMBL" id="JAABOA010001242">
    <property type="protein sequence ID" value="KAF9581973.1"/>
    <property type="molecule type" value="Genomic_DNA"/>
</dbReference>